<reference evidence="3" key="1">
    <citation type="submission" date="2016-08" db="EMBL/GenBank/DDBJ databases">
        <authorList>
            <person name="Varghese N."/>
            <person name="Submissions Spin"/>
        </authorList>
    </citation>
    <scope>NUCLEOTIDE SEQUENCE [LARGE SCALE GENOMIC DNA]</scope>
    <source>
        <strain evidence="3">R-52791</strain>
    </source>
</reference>
<evidence type="ECO:0008006" key="4">
    <source>
        <dbReference type="Google" id="ProtNLM"/>
    </source>
</evidence>
<feature type="transmembrane region" description="Helical" evidence="1">
    <location>
        <begin position="27"/>
        <end position="45"/>
    </location>
</feature>
<sequence length="85" mass="9469">MKFAPIVNPDVCKPAPKAVQVDLRKTFLFITALWVVALLVSAVLLKCGFHVINAIILCSSGVAIGLLMLTWEHFDRWDYRRLGAS</sequence>
<protein>
    <recommendedName>
        <fullName evidence="4">DUF2530 domain-containing protein</fullName>
    </recommendedName>
</protein>
<keyword evidence="1" id="KW-1133">Transmembrane helix</keyword>
<dbReference type="EMBL" id="FMBL01000001">
    <property type="protein sequence ID" value="SCC79472.1"/>
    <property type="molecule type" value="Genomic_DNA"/>
</dbReference>
<dbReference type="RefSeq" id="WP_091847513.1">
    <property type="nucleotide sequence ID" value="NZ_FMBL01000001.1"/>
</dbReference>
<proteinExistence type="predicted"/>
<feature type="transmembrane region" description="Helical" evidence="1">
    <location>
        <begin position="51"/>
        <end position="71"/>
    </location>
</feature>
<gene>
    <name evidence="2" type="ORF">GA0061077_0745</name>
</gene>
<organism evidence="2 3">
    <name type="scientific">Bifidobacterium commune</name>
    <dbReference type="NCBI Taxonomy" id="1505727"/>
    <lineage>
        <taxon>Bacteria</taxon>
        <taxon>Bacillati</taxon>
        <taxon>Actinomycetota</taxon>
        <taxon>Actinomycetes</taxon>
        <taxon>Bifidobacteriales</taxon>
        <taxon>Bifidobacteriaceae</taxon>
        <taxon>Bifidobacterium</taxon>
    </lineage>
</organism>
<dbReference type="Proteomes" id="UP000242610">
    <property type="component" value="Unassembled WGS sequence"/>
</dbReference>
<keyword evidence="3" id="KW-1185">Reference proteome</keyword>
<accession>A0A1C4H421</accession>
<dbReference type="AlphaFoldDB" id="A0A1C4H421"/>
<evidence type="ECO:0000313" key="3">
    <source>
        <dbReference type="Proteomes" id="UP000242610"/>
    </source>
</evidence>
<name>A0A1C4H421_9BIFI</name>
<keyword evidence="1" id="KW-0472">Membrane</keyword>
<keyword evidence="1" id="KW-0812">Transmembrane</keyword>
<dbReference type="STRING" id="1505727.GA0061077_0745"/>
<evidence type="ECO:0000256" key="1">
    <source>
        <dbReference type="SAM" id="Phobius"/>
    </source>
</evidence>
<evidence type="ECO:0000313" key="2">
    <source>
        <dbReference type="EMBL" id="SCC79472.1"/>
    </source>
</evidence>
<dbReference type="OrthoDB" id="3243101at2"/>